<protein>
    <recommendedName>
        <fullName evidence="1">Glyoxalase-like domain-containing protein</fullName>
    </recommendedName>
</protein>
<accession>A0A2M8LUF9</accession>
<dbReference type="SUPFAM" id="SSF54593">
    <property type="entry name" value="Glyoxalase/Bleomycin resistance protein/Dihydroxybiphenyl dioxygenase"/>
    <property type="match status" value="1"/>
</dbReference>
<name>A0A2M8LUF9_9ACTN</name>
<feature type="domain" description="Glyoxalase-like" evidence="1">
    <location>
        <begin position="6"/>
        <end position="147"/>
    </location>
</feature>
<keyword evidence="3" id="KW-1185">Reference proteome</keyword>
<dbReference type="EMBL" id="PGGW01000064">
    <property type="protein sequence ID" value="PJE95597.1"/>
    <property type="molecule type" value="Genomic_DNA"/>
</dbReference>
<proteinExistence type="predicted"/>
<evidence type="ECO:0000313" key="3">
    <source>
        <dbReference type="Proteomes" id="UP000230407"/>
    </source>
</evidence>
<dbReference type="InterPro" id="IPR029068">
    <property type="entry name" value="Glyas_Bleomycin-R_OHBP_Dase"/>
</dbReference>
<dbReference type="PANTHER" id="PTHR35908:SF1">
    <property type="entry name" value="CONSERVED PROTEIN"/>
    <property type="match status" value="1"/>
</dbReference>
<dbReference type="Gene3D" id="3.10.180.10">
    <property type="entry name" value="2,3-Dihydroxybiphenyl 1,2-Dioxygenase, domain 1"/>
    <property type="match status" value="1"/>
</dbReference>
<dbReference type="PANTHER" id="PTHR35908">
    <property type="entry name" value="HYPOTHETICAL FUSION PROTEIN"/>
    <property type="match status" value="1"/>
</dbReference>
<reference evidence="2 3" key="1">
    <citation type="submission" date="2017-11" db="EMBL/GenBank/DDBJ databases">
        <title>Streptomyces carmine sp. nov., a novel actinomycete isolated from Sophora alopecuroides in Xinjiang, China.</title>
        <authorList>
            <person name="Wang Y."/>
            <person name="Luo X."/>
            <person name="Wan C."/>
            <person name="Zhang L."/>
        </authorList>
    </citation>
    <scope>NUCLEOTIDE SEQUENCE [LARGE SCALE GENOMIC DNA]</scope>
    <source>
        <strain evidence="2 3">TRM SA0054</strain>
    </source>
</reference>
<comment type="caution">
    <text evidence="2">The sequence shown here is derived from an EMBL/GenBank/DDBJ whole genome shotgun (WGS) entry which is preliminary data.</text>
</comment>
<dbReference type="InterPro" id="IPR041581">
    <property type="entry name" value="Glyoxalase_6"/>
</dbReference>
<dbReference type="Pfam" id="PF18029">
    <property type="entry name" value="Glyoxalase_6"/>
    <property type="match status" value="1"/>
</dbReference>
<gene>
    <name evidence="2" type="ORF">CUT44_22400</name>
</gene>
<dbReference type="AlphaFoldDB" id="A0A2M8LUF9"/>
<evidence type="ECO:0000259" key="1">
    <source>
        <dbReference type="Pfam" id="PF18029"/>
    </source>
</evidence>
<dbReference type="Proteomes" id="UP000230407">
    <property type="component" value="Unassembled WGS sequence"/>
</dbReference>
<evidence type="ECO:0000313" key="2">
    <source>
        <dbReference type="EMBL" id="PJE95597.1"/>
    </source>
</evidence>
<organism evidence="2 3">
    <name type="scientific">Streptomyces carminius</name>
    <dbReference type="NCBI Taxonomy" id="2665496"/>
    <lineage>
        <taxon>Bacteria</taxon>
        <taxon>Bacillati</taxon>
        <taxon>Actinomycetota</taxon>
        <taxon>Actinomycetes</taxon>
        <taxon>Kitasatosporales</taxon>
        <taxon>Streptomycetaceae</taxon>
        <taxon>Streptomyces</taxon>
    </lineage>
</organism>
<sequence length="148" mass="16372">MLGWKLVVDCADPHRQADFWGAALGYEVEDHGVLIERLLGSGAIGEDFLMEHHGRRVWRHAAAARHPQDPVEESSGTGLGRRLLFLRVPEPKEGKNRLHIDVHAGPGRRTETVARLTELGAAVIRRVKEPGGEWTVMADPEGNEFCVA</sequence>